<reference evidence="1 2" key="1">
    <citation type="submission" date="2024-04" db="EMBL/GenBank/DDBJ databases">
        <title>Defined microbial consortia suppress multidrug-resistant proinflammatory Enterobacteriaceae via ecological control.</title>
        <authorList>
            <person name="Furuichi M."/>
            <person name="Kawaguchi T."/>
            <person name="Pust M."/>
            <person name="Yasuma K."/>
            <person name="Plichta D."/>
            <person name="Hasegawa N."/>
            <person name="Ohya T."/>
            <person name="Bhattarai S."/>
            <person name="Sasajima S."/>
            <person name="Aoto Y."/>
            <person name="Tuganbaev T."/>
            <person name="Yaginuma M."/>
            <person name="Ueda M."/>
            <person name="Okahashi N."/>
            <person name="Amafuji K."/>
            <person name="Kiridooshi Y."/>
            <person name="Sugita K."/>
            <person name="Strazar M."/>
            <person name="Skelly A."/>
            <person name="Suda W."/>
            <person name="Hattori M."/>
            <person name="Nakamoto N."/>
            <person name="Caballero S."/>
            <person name="Norman J."/>
            <person name="Olle B."/>
            <person name="Tanoue T."/>
            <person name="Arita M."/>
            <person name="Bucci V."/>
            <person name="Atarashi K."/>
            <person name="Xavier R."/>
            <person name="Honda K."/>
        </authorList>
    </citation>
    <scope>NUCLEOTIDE SEQUENCE [LARGE SCALE GENOMIC DNA]</scope>
    <source>
        <strain evidence="2">k34-0107-D12</strain>
    </source>
</reference>
<sequence>MKKRRVVELGMAVLLLASAFLLSREGARLVSKEAEGKKGVIVVDAGHGGCR</sequence>
<accession>A0ABQ0BZA1</accession>
<evidence type="ECO:0000313" key="1">
    <source>
        <dbReference type="EMBL" id="GAA6501845.1"/>
    </source>
</evidence>
<proteinExistence type="predicted"/>
<dbReference type="RefSeq" id="WP_390425145.1">
    <property type="nucleotide sequence ID" value="NZ_BAABZQ010000001.1"/>
</dbReference>
<evidence type="ECO:0000313" key="2">
    <source>
        <dbReference type="Proteomes" id="UP001600941"/>
    </source>
</evidence>
<name>A0ABQ0BZA1_9FIRM</name>
<keyword evidence="2" id="KW-1185">Reference proteome</keyword>
<comment type="caution">
    <text evidence="1">The sequence shown here is derived from an EMBL/GenBank/DDBJ whole genome shotgun (WGS) entry which is preliminary data.</text>
</comment>
<gene>
    <name evidence="1" type="ORF">K340107D12_46610</name>
</gene>
<dbReference type="EMBL" id="BAABZQ010000001">
    <property type="protein sequence ID" value="GAA6501845.1"/>
    <property type="molecule type" value="Genomic_DNA"/>
</dbReference>
<dbReference type="Proteomes" id="UP001600941">
    <property type="component" value="Unassembled WGS sequence"/>
</dbReference>
<protein>
    <recommendedName>
        <fullName evidence="3">N-acetylmuramoyl-L-alanine amidase</fullName>
    </recommendedName>
</protein>
<organism evidence="1 2">
    <name type="scientific">Blautia parvula</name>
    <dbReference type="NCBI Taxonomy" id="2877527"/>
    <lineage>
        <taxon>Bacteria</taxon>
        <taxon>Bacillati</taxon>
        <taxon>Bacillota</taxon>
        <taxon>Clostridia</taxon>
        <taxon>Lachnospirales</taxon>
        <taxon>Lachnospiraceae</taxon>
        <taxon>Blautia</taxon>
    </lineage>
</organism>
<evidence type="ECO:0008006" key="3">
    <source>
        <dbReference type="Google" id="ProtNLM"/>
    </source>
</evidence>